<evidence type="ECO:0000256" key="4">
    <source>
        <dbReference type="ARBA" id="ARBA00023157"/>
    </source>
</evidence>
<dbReference type="SMART" id="SM00179">
    <property type="entry name" value="EGF_CA"/>
    <property type="match status" value="2"/>
</dbReference>
<keyword evidence="9" id="KW-1185">Reference proteome</keyword>
<dbReference type="PROSITE" id="PS50026">
    <property type="entry name" value="EGF_3"/>
    <property type="match status" value="1"/>
</dbReference>
<sequence length="313" mass="32589">MWRAPGCQPGCGVCPADVDDCVDSPCCQQVCTNSPGGYECSCYAGYQLGADGCGCEAGPCAVGRAGAGGAPEAPTPGGQAPAAPDLPTDVDECASGRGGCEHRCTNLAGSFRCSCEDGHLLDEDRRGCSPLEVPEVGLDGHLPLVRPLPHVAVLQDELPHLFQDDHVGAEAEEEEELRGEHTLEEKFVCLDDSFGPDCSLTCADCRKGGTCLPSLRGCDCPDGWTGLVCNEACPPDTFGKNCSFSCSCQNGGTCDPVTGACRCPPGVSGAHCEDGHWLGEACSVSAGWPHLVILVVRMWTYPGVTIRLPEALQ</sequence>
<evidence type="ECO:0000256" key="3">
    <source>
        <dbReference type="ARBA" id="ARBA00022737"/>
    </source>
</evidence>
<keyword evidence="2" id="KW-0732">Signal</keyword>
<comment type="caution">
    <text evidence="8">The sequence shown here is derived from an EMBL/GenBank/DDBJ whole genome shotgun (WGS) entry which is preliminary data.</text>
</comment>
<keyword evidence="1 6" id="KW-0245">EGF-like domain</keyword>
<dbReference type="PANTHER" id="PTHR24035">
    <property type="entry name" value="MULTIPLE EPIDERMAL GROWTH FACTOR-LIKE DOMAINS PROTEIN"/>
    <property type="match status" value="1"/>
</dbReference>
<evidence type="ECO:0000313" key="9">
    <source>
        <dbReference type="Proteomes" id="UP001159641"/>
    </source>
</evidence>
<protein>
    <recommendedName>
        <fullName evidence="7">EGF-like domain-containing protein</fullName>
    </recommendedName>
</protein>
<dbReference type="InterPro" id="IPR002049">
    <property type="entry name" value="LE_dom"/>
</dbReference>
<dbReference type="Proteomes" id="UP001159641">
    <property type="component" value="Unassembled WGS sequence"/>
</dbReference>
<dbReference type="InterPro" id="IPR018097">
    <property type="entry name" value="EGF_Ca-bd_CS"/>
</dbReference>
<keyword evidence="4 6" id="KW-1015">Disulfide bond</keyword>
<keyword evidence="3" id="KW-0677">Repeat</keyword>
<dbReference type="AlphaFoldDB" id="A0AB34GM56"/>
<dbReference type="Gene3D" id="2.170.300.10">
    <property type="entry name" value="Tie2 ligand-binding domain superfamily"/>
    <property type="match status" value="1"/>
</dbReference>
<evidence type="ECO:0000256" key="5">
    <source>
        <dbReference type="ARBA" id="ARBA00023180"/>
    </source>
</evidence>
<evidence type="ECO:0000259" key="7">
    <source>
        <dbReference type="PROSITE" id="PS50026"/>
    </source>
</evidence>
<feature type="disulfide bond" evidence="6">
    <location>
        <begin position="263"/>
        <end position="272"/>
    </location>
</feature>
<dbReference type="SMART" id="SM00181">
    <property type="entry name" value="EGF"/>
    <property type="match status" value="4"/>
</dbReference>
<dbReference type="Gene3D" id="2.10.25.10">
    <property type="entry name" value="Laminin"/>
    <property type="match status" value="2"/>
</dbReference>
<dbReference type="FunFam" id="2.10.25.10:FF:000240">
    <property type="entry name" value="Vitamin K-dependent protein S"/>
    <property type="match status" value="1"/>
</dbReference>
<name>A0AB34GM56_ESCRO</name>
<dbReference type="CDD" id="cd00055">
    <property type="entry name" value="EGF_Lam"/>
    <property type="match status" value="1"/>
</dbReference>
<evidence type="ECO:0000256" key="2">
    <source>
        <dbReference type="ARBA" id="ARBA00022729"/>
    </source>
</evidence>
<evidence type="ECO:0000313" key="8">
    <source>
        <dbReference type="EMBL" id="KAJ8780646.1"/>
    </source>
</evidence>
<dbReference type="PANTHER" id="PTHR24035:SF109">
    <property type="entry name" value="PROTEIN DRAPER"/>
    <property type="match status" value="1"/>
</dbReference>
<comment type="caution">
    <text evidence="6">Lacks conserved residue(s) required for the propagation of feature annotation.</text>
</comment>
<accession>A0AB34GM56</accession>
<dbReference type="PROSITE" id="PS00022">
    <property type="entry name" value="EGF_1"/>
    <property type="match status" value="2"/>
</dbReference>
<dbReference type="InterPro" id="IPR049883">
    <property type="entry name" value="NOTCH1_EGF-like"/>
</dbReference>
<dbReference type="InterPro" id="IPR001881">
    <property type="entry name" value="EGF-like_Ca-bd_dom"/>
</dbReference>
<dbReference type="FunFam" id="2.170.300.10:FF:000041">
    <property type="entry name" value="Tyrosine protein kinase receptor tie-1, putative"/>
    <property type="match status" value="1"/>
</dbReference>
<dbReference type="EMBL" id="JAIQCJ010002152">
    <property type="protein sequence ID" value="KAJ8780646.1"/>
    <property type="molecule type" value="Genomic_DNA"/>
</dbReference>
<dbReference type="FunFam" id="2.10.25.10:FF:000326">
    <property type="entry name" value="Multiple EGF like domains 6"/>
    <property type="match status" value="1"/>
</dbReference>
<proteinExistence type="predicted"/>
<dbReference type="Pfam" id="PF07645">
    <property type="entry name" value="EGF_CA"/>
    <property type="match status" value="1"/>
</dbReference>
<dbReference type="SUPFAM" id="SSF57196">
    <property type="entry name" value="EGF/Laminin"/>
    <property type="match status" value="2"/>
</dbReference>
<dbReference type="Pfam" id="PF14670">
    <property type="entry name" value="FXa_inhibition"/>
    <property type="match status" value="1"/>
</dbReference>
<feature type="domain" description="EGF-like" evidence="7">
    <location>
        <begin position="238"/>
        <end position="273"/>
    </location>
</feature>
<keyword evidence="5" id="KW-0325">Glycoprotein</keyword>
<dbReference type="InterPro" id="IPR000742">
    <property type="entry name" value="EGF"/>
</dbReference>
<evidence type="ECO:0000256" key="6">
    <source>
        <dbReference type="PROSITE-ProRule" id="PRU00076"/>
    </source>
</evidence>
<dbReference type="GO" id="GO:0005509">
    <property type="term" value="F:calcium ion binding"/>
    <property type="evidence" value="ECO:0007669"/>
    <property type="project" value="InterPro"/>
</dbReference>
<dbReference type="InterPro" id="IPR052108">
    <property type="entry name" value="MEGF/SIB"/>
</dbReference>
<dbReference type="PROSITE" id="PS01187">
    <property type="entry name" value="EGF_CA"/>
    <property type="match status" value="2"/>
</dbReference>
<organism evidence="8 9">
    <name type="scientific">Eschrichtius robustus</name>
    <name type="common">California gray whale</name>
    <name type="synonym">Eschrichtius gibbosus</name>
    <dbReference type="NCBI Taxonomy" id="9764"/>
    <lineage>
        <taxon>Eukaryota</taxon>
        <taxon>Metazoa</taxon>
        <taxon>Chordata</taxon>
        <taxon>Craniata</taxon>
        <taxon>Vertebrata</taxon>
        <taxon>Euteleostomi</taxon>
        <taxon>Mammalia</taxon>
        <taxon>Eutheria</taxon>
        <taxon>Laurasiatheria</taxon>
        <taxon>Artiodactyla</taxon>
        <taxon>Whippomorpha</taxon>
        <taxon>Cetacea</taxon>
        <taxon>Mysticeti</taxon>
        <taxon>Eschrichtiidae</taxon>
        <taxon>Eschrichtius</taxon>
    </lineage>
</organism>
<reference evidence="8 9" key="1">
    <citation type="submission" date="2022-11" db="EMBL/GenBank/DDBJ databases">
        <title>Whole genome sequence of Eschrichtius robustus ER-17-0199.</title>
        <authorList>
            <person name="Bruniche-Olsen A."/>
            <person name="Black A.N."/>
            <person name="Fields C.J."/>
            <person name="Walden K."/>
            <person name="Dewoody J.A."/>
        </authorList>
    </citation>
    <scope>NUCLEOTIDE SEQUENCE [LARGE SCALE GENOMIC DNA]</scope>
    <source>
        <strain evidence="8">ER-17-0199</strain>
        <tissue evidence="8">Blubber</tissue>
    </source>
</reference>
<dbReference type="SMART" id="SM00180">
    <property type="entry name" value="EGF_Lam"/>
    <property type="match status" value="1"/>
</dbReference>
<evidence type="ECO:0000256" key="1">
    <source>
        <dbReference type="ARBA" id="ARBA00022536"/>
    </source>
</evidence>
<gene>
    <name evidence="8" type="ORF">J1605_000689</name>
</gene>